<evidence type="ECO:0000256" key="5">
    <source>
        <dbReference type="ARBA" id="ARBA00022837"/>
    </source>
</evidence>
<dbReference type="PANTHER" id="PTHR38340:SF1">
    <property type="entry name" value="S-LAYER PROTEIN"/>
    <property type="match status" value="1"/>
</dbReference>
<dbReference type="SUPFAM" id="SSF141072">
    <property type="entry name" value="CalX-like"/>
    <property type="match status" value="1"/>
</dbReference>
<name>A0ABX0TW46_9SPHN</name>
<keyword evidence="3" id="KW-0732">Signal</keyword>
<reference evidence="7 8" key="1">
    <citation type="submission" date="2020-03" db="EMBL/GenBank/DDBJ databases">
        <title>Genomic Encyclopedia of Type Strains, Phase IV (KMG-IV): sequencing the most valuable type-strain genomes for metagenomic binning, comparative biology and taxonomic classification.</title>
        <authorList>
            <person name="Goeker M."/>
        </authorList>
    </citation>
    <scope>NUCLEOTIDE SEQUENCE [LARGE SCALE GENOMIC DNA]</scope>
    <source>
        <strain evidence="7 8">DSM 22753</strain>
    </source>
</reference>
<dbReference type="InterPro" id="IPR003644">
    <property type="entry name" value="Calx_beta"/>
</dbReference>
<dbReference type="Pfam" id="PF03160">
    <property type="entry name" value="Calx-beta"/>
    <property type="match status" value="1"/>
</dbReference>
<evidence type="ECO:0000256" key="2">
    <source>
        <dbReference type="ARBA" id="ARBA00022525"/>
    </source>
</evidence>
<dbReference type="InterPro" id="IPR018511">
    <property type="entry name" value="Hemolysin-typ_Ca-bd_CS"/>
</dbReference>
<feature type="domain" description="Calx-beta" evidence="6">
    <location>
        <begin position="160"/>
        <end position="252"/>
    </location>
</feature>
<organism evidence="7 8">
    <name type="scientific">Sphingomonas japonica</name>
    <dbReference type="NCBI Taxonomy" id="511662"/>
    <lineage>
        <taxon>Bacteria</taxon>
        <taxon>Pseudomonadati</taxon>
        <taxon>Pseudomonadota</taxon>
        <taxon>Alphaproteobacteria</taxon>
        <taxon>Sphingomonadales</taxon>
        <taxon>Sphingomonadaceae</taxon>
        <taxon>Sphingomonas</taxon>
    </lineage>
</organism>
<dbReference type="PROSITE" id="PS00330">
    <property type="entry name" value="HEMOLYSIN_CALCIUM"/>
    <property type="match status" value="6"/>
</dbReference>
<evidence type="ECO:0000313" key="8">
    <source>
        <dbReference type="Proteomes" id="UP000788153"/>
    </source>
</evidence>
<dbReference type="InterPro" id="IPR038081">
    <property type="entry name" value="CalX-like_sf"/>
</dbReference>
<dbReference type="Proteomes" id="UP000788153">
    <property type="component" value="Unassembled WGS sequence"/>
</dbReference>
<gene>
    <name evidence="7" type="ORF">FHT01_000077</name>
</gene>
<protein>
    <submittedName>
        <fullName evidence="7">Ca2+-binding RTX toxin-like protein</fullName>
    </submittedName>
</protein>
<evidence type="ECO:0000259" key="6">
    <source>
        <dbReference type="Pfam" id="PF03160"/>
    </source>
</evidence>
<dbReference type="Gene3D" id="2.150.10.10">
    <property type="entry name" value="Serralysin-like metalloprotease, C-terminal"/>
    <property type="match status" value="3"/>
</dbReference>
<keyword evidence="2" id="KW-0964">Secreted</keyword>
<accession>A0ABX0TW46</accession>
<dbReference type="InterPro" id="IPR011049">
    <property type="entry name" value="Serralysin-like_metalloprot_C"/>
</dbReference>
<dbReference type="Gene3D" id="2.60.40.2030">
    <property type="match status" value="1"/>
</dbReference>
<dbReference type="PANTHER" id="PTHR38340">
    <property type="entry name" value="S-LAYER PROTEIN"/>
    <property type="match status" value="1"/>
</dbReference>
<evidence type="ECO:0000256" key="4">
    <source>
        <dbReference type="ARBA" id="ARBA00022737"/>
    </source>
</evidence>
<dbReference type="EMBL" id="JAASQP010000001">
    <property type="protein sequence ID" value="NIJ22535.1"/>
    <property type="molecule type" value="Genomic_DNA"/>
</dbReference>
<dbReference type="InterPro" id="IPR050557">
    <property type="entry name" value="RTX_toxin/Mannuronan_C5-epim"/>
</dbReference>
<keyword evidence="5" id="KW-0106">Calcium</keyword>
<evidence type="ECO:0000256" key="1">
    <source>
        <dbReference type="ARBA" id="ARBA00004613"/>
    </source>
</evidence>
<dbReference type="RefSeq" id="WP_140047765.1">
    <property type="nucleotide sequence ID" value="NZ_BAAAEV010000001.1"/>
</dbReference>
<keyword evidence="8" id="KW-1185">Reference proteome</keyword>
<evidence type="ECO:0000313" key="7">
    <source>
        <dbReference type="EMBL" id="NIJ22535.1"/>
    </source>
</evidence>
<dbReference type="Pfam" id="PF00353">
    <property type="entry name" value="HemolysinCabind"/>
    <property type="match status" value="6"/>
</dbReference>
<sequence>MATIRLNTDETLGFTLTGGDNLVFGKADGEETVSVSGGTQTFDSSFNSGGDTIIFEGASSFYSVSRSGSSIIVTGPNMTVVTFPAPSPDLDDADRPTFVFDDGSFVLDTTVVDGDATVTIGDQEITDTPTEIGGDGTPGEPSGIVLSVEATDVIEGTDDIVYTFTLSEASDEDITINVTTIGGTATAGDDYTAVNQTITFAAGQTTATLTVDVIDDADMNEGDETVTIDVDSNGVLQLADDADLTATITDNDQDLPQSFELTTGGDTVLGGSGADRINGVQNINEPGKLLSQVDLVNGGGGVDTLVLINAAGGASVPNALVDVDLTQVSSVEVISSNYNNITLGAEAAEAGIVRVDTTAGDSQPVLGGQILNGEFIDGTLLNISSAGFTNELTVVMADGLADGVITDLANGADLIDTGSSTFNPDGSPLTAQIDQVQFINQTDPVRITFTSTAAGNGDGNDAGGNLALTAQSEDDADGLVGSVTRFDDEGIRFTGGTFDVRDISGTQRGTFAEVIVGTVADEFFVAGGAGAYLNGGMGDDTLLGSGSIDFLAGGAGDDFLSGGAGNDGLLGGGGDDYLDGGAGRDTMDGGEGSDYYFFDGGEFNVSETITDTGMGADDVDTLGVFGTPTINDNSFEGKVGFEAIETDGDVVVGENAEAAGIVEVTSVAGGDVDASDYEGAITVNGSGDIATGMGGDTINITAGLQSYTGDINAGDGDDTVNAGYAIPAGDPANSIDGGDGNDTLRFGGSLVDLGFGVGNNFTYFDPLGDNFTGFESIVIDASDGEEAIDDADDSAGNAVSYTFEVEDSNVTEGGVLVIDGSALRGDVVVDLGDDNELGGSGLDEDTTAGETLEVDASQLSVDFAVDVTGGAGDDVLTGGDGDDVLTGGAGDDTLTGGAGRDLLDGQEGSDTYVFNGVSIKDTVTDTGTEGTDAVFVTRDDVLEGGEFENFSGIEELVTRIRTGVAGDGVAEVTLDEDAIAAGIRTIRTDDDDIDASVYEDGILVFTGTGGVVGGTGDDEVRIAQDPLFTAINNGPIELDDGDDTLNTYYNADFTVAQFDGGDGDDRLLIGGAYSIHTVGAAGVNVGNTSALTTYNADFGADVVGFETIVINAPEAAMAVAGDNNDVAGNTINFAVSVTDDNVDATDGLTVDASALTGTVTDLGADGELGGDGVDADTTTFSTLTFDGSALSGNRELTVIGGDGDDDITGGAGRDAITGGEGSDIIEGGGGIDTITLTESEAARDILVVTTDGDSARTAPDVVIGFDVDTDDGVGANAGLDVTADVIDFGGATVINTNSASISDGVVEQGSALDLAIDSSTSLLAAIQLVEQEFQSGADPLANNGAVAFEYRGNFYVGEIEGAQGLEAFTDIVQLNGISGVTALEATVDGIGLIG</sequence>
<comment type="subcellular location">
    <subcellularLocation>
        <location evidence="1">Secreted</location>
    </subcellularLocation>
</comment>
<comment type="caution">
    <text evidence="7">The sequence shown here is derived from an EMBL/GenBank/DDBJ whole genome shotgun (WGS) entry which is preliminary data.</text>
</comment>
<evidence type="ECO:0000256" key="3">
    <source>
        <dbReference type="ARBA" id="ARBA00022729"/>
    </source>
</evidence>
<dbReference type="PRINTS" id="PR00313">
    <property type="entry name" value="CABNDNGRPT"/>
</dbReference>
<proteinExistence type="predicted"/>
<dbReference type="SUPFAM" id="SSF51120">
    <property type="entry name" value="beta-Roll"/>
    <property type="match status" value="3"/>
</dbReference>
<dbReference type="InterPro" id="IPR001343">
    <property type="entry name" value="Hemolysn_Ca-bd"/>
</dbReference>
<keyword evidence="4" id="KW-0677">Repeat</keyword>